<dbReference type="EMBL" id="JAACXV010000205">
    <property type="protein sequence ID" value="KAF7282018.1"/>
    <property type="molecule type" value="Genomic_DNA"/>
</dbReference>
<protein>
    <submittedName>
        <fullName evidence="2">Uncharacterized protein</fullName>
    </submittedName>
</protein>
<evidence type="ECO:0000313" key="2">
    <source>
        <dbReference type="EMBL" id="KAF7282018.1"/>
    </source>
</evidence>
<evidence type="ECO:0000256" key="1">
    <source>
        <dbReference type="SAM" id="MobiDB-lite"/>
    </source>
</evidence>
<dbReference type="AlphaFoldDB" id="A0A834INP6"/>
<keyword evidence="3" id="KW-1185">Reference proteome</keyword>
<comment type="caution">
    <text evidence="2">The sequence shown here is derived from an EMBL/GenBank/DDBJ whole genome shotgun (WGS) entry which is preliminary data.</text>
</comment>
<organism evidence="2 3">
    <name type="scientific">Rhynchophorus ferrugineus</name>
    <name type="common">Red palm weevil</name>
    <name type="synonym">Curculio ferrugineus</name>
    <dbReference type="NCBI Taxonomy" id="354439"/>
    <lineage>
        <taxon>Eukaryota</taxon>
        <taxon>Metazoa</taxon>
        <taxon>Ecdysozoa</taxon>
        <taxon>Arthropoda</taxon>
        <taxon>Hexapoda</taxon>
        <taxon>Insecta</taxon>
        <taxon>Pterygota</taxon>
        <taxon>Neoptera</taxon>
        <taxon>Endopterygota</taxon>
        <taxon>Coleoptera</taxon>
        <taxon>Polyphaga</taxon>
        <taxon>Cucujiformia</taxon>
        <taxon>Curculionidae</taxon>
        <taxon>Dryophthorinae</taxon>
        <taxon>Rhynchophorus</taxon>
    </lineage>
</organism>
<feature type="compositionally biased region" description="Basic residues" evidence="1">
    <location>
        <begin position="54"/>
        <end position="63"/>
    </location>
</feature>
<name>A0A834INP6_RHYFE</name>
<reference evidence="2" key="1">
    <citation type="submission" date="2020-08" db="EMBL/GenBank/DDBJ databases">
        <title>Genome sequencing and assembly of the red palm weevil Rhynchophorus ferrugineus.</title>
        <authorList>
            <person name="Dias G.B."/>
            <person name="Bergman C.M."/>
            <person name="Manee M."/>
        </authorList>
    </citation>
    <scope>NUCLEOTIDE SEQUENCE</scope>
    <source>
        <strain evidence="2">AA-2017</strain>
        <tissue evidence="2">Whole larva</tissue>
    </source>
</reference>
<accession>A0A834INP6</accession>
<sequence length="99" mass="11454">MKSGYMINADKIAITNKDVLDYLAREQEKIEDRDGESGEELKKDGGKKEPIKGKFGRVKKRKNQKTITRSKIIKKTVFTENLIIRKITKDSVNRTKNKE</sequence>
<gene>
    <name evidence="2" type="ORF">GWI33_003679</name>
</gene>
<evidence type="ECO:0000313" key="3">
    <source>
        <dbReference type="Proteomes" id="UP000625711"/>
    </source>
</evidence>
<proteinExistence type="predicted"/>
<dbReference type="Proteomes" id="UP000625711">
    <property type="component" value="Unassembled WGS sequence"/>
</dbReference>
<feature type="compositionally biased region" description="Basic and acidic residues" evidence="1">
    <location>
        <begin position="30"/>
        <end position="52"/>
    </location>
</feature>
<feature type="region of interest" description="Disordered" evidence="1">
    <location>
        <begin position="30"/>
        <end position="63"/>
    </location>
</feature>